<dbReference type="EMBL" id="CZPZ01000001">
    <property type="protein sequence ID" value="CUS31386.1"/>
    <property type="molecule type" value="Genomic_DNA"/>
</dbReference>
<dbReference type="OrthoDB" id="9813363at2"/>
<sequence length="67" mass="7840">MTRHAAAKLLAIVQERRQIQLEELLSSLPELTWNQVFSLVDELSRRDVIHVQRRGFDYELRVASLPP</sequence>
<reference evidence="2" key="1">
    <citation type="submission" date="2015-10" db="EMBL/GenBank/DDBJ databases">
        <authorList>
            <person name="Luecker S."/>
            <person name="Luecker S."/>
        </authorList>
    </citation>
    <scope>NUCLEOTIDE SEQUENCE [LARGE SCALE GENOMIC DNA]</scope>
</reference>
<evidence type="ECO:0000313" key="2">
    <source>
        <dbReference type="Proteomes" id="UP000198736"/>
    </source>
</evidence>
<evidence type="ECO:0008006" key="3">
    <source>
        <dbReference type="Google" id="ProtNLM"/>
    </source>
</evidence>
<dbReference type="STRING" id="1742973.COMA2_10074"/>
<dbReference type="RefSeq" id="WP_090893621.1">
    <property type="nucleotide sequence ID" value="NZ_CZPZ01000001.1"/>
</dbReference>
<dbReference type="Proteomes" id="UP000198736">
    <property type="component" value="Unassembled WGS sequence"/>
</dbReference>
<organism evidence="1 2">
    <name type="scientific">Candidatus Nitrospira nitrificans</name>
    <dbReference type="NCBI Taxonomy" id="1742973"/>
    <lineage>
        <taxon>Bacteria</taxon>
        <taxon>Pseudomonadati</taxon>
        <taxon>Nitrospirota</taxon>
        <taxon>Nitrospiria</taxon>
        <taxon>Nitrospirales</taxon>
        <taxon>Nitrospiraceae</taxon>
        <taxon>Nitrospira</taxon>
    </lineage>
</organism>
<proteinExistence type="predicted"/>
<accession>A0A0S4L3Y1</accession>
<protein>
    <recommendedName>
        <fullName evidence="3">DprA winged helix domain-containing protein</fullName>
    </recommendedName>
</protein>
<name>A0A0S4L3Y1_9BACT</name>
<gene>
    <name evidence="1" type="ORF">COMA2_10074</name>
</gene>
<dbReference type="AlphaFoldDB" id="A0A0S4L3Y1"/>
<keyword evidence="2" id="KW-1185">Reference proteome</keyword>
<evidence type="ECO:0000313" key="1">
    <source>
        <dbReference type="EMBL" id="CUS31386.1"/>
    </source>
</evidence>